<evidence type="ECO:0000313" key="3">
    <source>
        <dbReference type="EMBL" id="SDJ97531.1"/>
    </source>
</evidence>
<dbReference type="Gene3D" id="6.10.250.3100">
    <property type="match status" value="1"/>
</dbReference>
<sequence>MSSGCRICGGKLHEFLDMGKQPSANGFIDPAETSDEFQFRLALGTCVGCGMVQLVEEVPQERRYHENYRYHASGSVLHRRHFENEAGRLLGAELNGSDPFIVEIGCNDGVLLSTVAEAGIRHLGVDPSTNVVELARSRGVRAVTEFFDAGLGESLRDEHGHADVIFGANTICHIAHIDSLFRGVDALLAPSGVFVFEEPYLGTVLDHKAFDQIYDEHVFYFGVASVAAMAERFGFELVDVERTPLHGGEIRYTLARRGARSVRDSVGALLAEEQAAGITDPGTWRRFGLEIDNIREELTRLLRRLSSEGRRVVGYGAPGKTSTVTNYCGIDSDLLPFVCDSTRSKQGLLIPGSHIPVLPPEAFSNPYPDYALMFAWNHADEIMAKESEFTASGGHWIRYVPEVRID</sequence>
<dbReference type="InterPro" id="IPR013691">
    <property type="entry name" value="MeTrfase_14"/>
</dbReference>
<dbReference type="PANTHER" id="PTHR43861">
    <property type="entry name" value="TRANS-ACONITATE 2-METHYLTRANSFERASE-RELATED"/>
    <property type="match status" value="1"/>
</dbReference>
<gene>
    <name evidence="3" type="ORF">SAMN04487820_103238</name>
</gene>
<protein>
    <submittedName>
        <fullName evidence="3">Methylation protein EvaC</fullName>
    </submittedName>
</protein>
<dbReference type="OrthoDB" id="9815644at2"/>
<organism evidence="3 4">
    <name type="scientific">Actinopolyspora mzabensis</name>
    <dbReference type="NCBI Taxonomy" id="995066"/>
    <lineage>
        <taxon>Bacteria</taxon>
        <taxon>Bacillati</taxon>
        <taxon>Actinomycetota</taxon>
        <taxon>Actinomycetes</taxon>
        <taxon>Actinopolysporales</taxon>
        <taxon>Actinopolysporaceae</taxon>
        <taxon>Actinopolyspora</taxon>
    </lineage>
</organism>
<evidence type="ECO:0000259" key="1">
    <source>
        <dbReference type="Pfam" id="PF08421"/>
    </source>
</evidence>
<dbReference type="Proteomes" id="UP000199213">
    <property type="component" value="Unassembled WGS sequence"/>
</dbReference>
<dbReference type="InterPro" id="IPR013630">
    <property type="entry name" value="Methyltransf_Zn-bd_dom_put"/>
</dbReference>
<dbReference type="InterPro" id="IPR029063">
    <property type="entry name" value="SAM-dependent_MTases_sf"/>
</dbReference>
<dbReference type="Pfam" id="PF08421">
    <property type="entry name" value="Methyltransf_13"/>
    <property type="match status" value="1"/>
</dbReference>
<proteinExistence type="predicted"/>
<dbReference type="SUPFAM" id="SSF53335">
    <property type="entry name" value="S-adenosyl-L-methionine-dependent methyltransferases"/>
    <property type="match status" value="1"/>
</dbReference>
<dbReference type="RefSeq" id="WP_092627228.1">
    <property type="nucleotide sequence ID" value="NZ_FNFM01000003.1"/>
</dbReference>
<reference evidence="4" key="1">
    <citation type="submission" date="2016-10" db="EMBL/GenBank/DDBJ databases">
        <authorList>
            <person name="Varghese N."/>
            <person name="Submissions S."/>
        </authorList>
    </citation>
    <scope>NUCLEOTIDE SEQUENCE [LARGE SCALE GENOMIC DNA]</scope>
    <source>
        <strain evidence="4">DSM 45460</strain>
    </source>
</reference>
<dbReference type="InterPro" id="IPR038576">
    <property type="entry name" value="Methyltransf_Zn-bd_dom_put_sf"/>
</dbReference>
<dbReference type="Gene3D" id="3.40.50.150">
    <property type="entry name" value="Vaccinia Virus protein VP39"/>
    <property type="match status" value="1"/>
</dbReference>
<dbReference type="AlphaFoldDB" id="A0A1G8Y419"/>
<evidence type="ECO:0000313" key="4">
    <source>
        <dbReference type="Proteomes" id="UP000199213"/>
    </source>
</evidence>
<name>A0A1G8Y419_ACTMZ</name>
<evidence type="ECO:0000259" key="2">
    <source>
        <dbReference type="Pfam" id="PF08484"/>
    </source>
</evidence>
<dbReference type="Gene3D" id="3.40.50.720">
    <property type="entry name" value="NAD(P)-binding Rossmann-like Domain"/>
    <property type="match status" value="1"/>
</dbReference>
<accession>A0A1G8Y419</accession>
<dbReference type="EMBL" id="FNFM01000003">
    <property type="protein sequence ID" value="SDJ97531.1"/>
    <property type="molecule type" value="Genomic_DNA"/>
</dbReference>
<dbReference type="PANTHER" id="PTHR43861:SF5">
    <property type="entry name" value="BLL5978 PROTEIN"/>
    <property type="match status" value="1"/>
</dbReference>
<feature type="domain" description="C-methyltransferase" evidence="2">
    <location>
        <begin position="244"/>
        <end position="401"/>
    </location>
</feature>
<keyword evidence="4" id="KW-1185">Reference proteome</keyword>
<dbReference type="Gene3D" id="6.20.50.110">
    <property type="entry name" value="Methyltransferase, zinc-binding domain"/>
    <property type="match status" value="1"/>
</dbReference>
<dbReference type="Pfam" id="PF13489">
    <property type="entry name" value="Methyltransf_23"/>
    <property type="match status" value="1"/>
</dbReference>
<dbReference type="Pfam" id="PF08484">
    <property type="entry name" value="Methyltransf_14"/>
    <property type="match status" value="1"/>
</dbReference>
<feature type="domain" description="Methyltransferase putative zinc binding" evidence="1">
    <location>
        <begin position="5"/>
        <end position="62"/>
    </location>
</feature>